<feature type="region of interest" description="Disordered" evidence="1">
    <location>
        <begin position="21"/>
        <end position="54"/>
    </location>
</feature>
<dbReference type="EMBL" id="ML119674">
    <property type="protein sequence ID" value="RPA82058.1"/>
    <property type="molecule type" value="Genomic_DNA"/>
</dbReference>
<keyword evidence="4" id="KW-1185">Reference proteome</keyword>
<keyword evidence="2" id="KW-0812">Transmembrane</keyword>
<feature type="transmembrane region" description="Helical" evidence="2">
    <location>
        <begin position="126"/>
        <end position="145"/>
    </location>
</feature>
<evidence type="ECO:0000256" key="1">
    <source>
        <dbReference type="SAM" id="MobiDB-lite"/>
    </source>
</evidence>
<feature type="compositionally biased region" description="Low complexity" evidence="1">
    <location>
        <begin position="26"/>
        <end position="37"/>
    </location>
</feature>
<reference evidence="3 4" key="1">
    <citation type="journal article" date="2018" name="Nat. Ecol. Evol.">
        <title>Pezizomycetes genomes reveal the molecular basis of ectomycorrhizal truffle lifestyle.</title>
        <authorList>
            <person name="Murat C."/>
            <person name="Payen T."/>
            <person name="Noel B."/>
            <person name="Kuo A."/>
            <person name="Morin E."/>
            <person name="Chen J."/>
            <person name="Kohler A."/>
            <person name="Krizsan K."/>
            <person name="Balestrini R."/>
            <person name="Da Silva C."/>
            <person name="Montanini B."/>
            <person name="Hainaut M."/>
            <person name="Levati E."/>
            <person name="Barry K.W."/>
            <person name="Belfiori B."/>
            <person name="Cichocki N."/>
            <person name="Clum A."/>
            <person name="Dockter R.B."/>
            <person name="Fauchery L."/>
            <person name="Guy J."/>
            <person name="Iotti M."/>
            <person name="Le Tacon F."/>
            <person name="Lindquist E.A."/>
            <person name="Lipzen A."/>
            <person name="Malagnac F."/>
            <person name="Mello A."/>
            <person name="Molinier V."/>
            <person name="Miyauchi S."/>
            <person name="Poulain J."/>
            <person name="Riccioni C."/>
            <person name="Rubini A."/>
            <person name="Sitrit Y."/>
            <person name="Splivallo R."/>
            <person name="Traeger S."/>
            <person name="Wang M."/>
            <person name="Zifcakova L."/>
            <person name="Wipf D."/>
            <person name="Zambonelli A."/>
            <person name="Paolocci F."/>
            <person name="Nowrousian M."/>
            <person name="Ottonello S."/>
            <person name="Baldrian P."/>
            <person name="Spatafora J.W."/>
            <person name="Henrissat B."/>
            <person name="Nagy L.G."/>
            <person name="Aury J.M."/>
            <person name="Wincker P."/>
            <person name="Grigoriev I.V."/>
            <person name="Bonfante P."/>
            <person name="Martin F.M."/>
        </authorList>
    </citation>
    <scope>NUCLEOTIDE SEQUENCE [LARGE SCALE GENOMIC DNA]</scope>
    <source>
        <strain evidence="3 4">RN42</strain>
    </source>
</reference>
<protein>
    <submittedName>
        <fullName evidence="3">Uncharacterized protein</fullName>
    </submittedName>
</protein>
<evidence type="ECO:0000313" key="3">
    <source>
        <dbReference type="EMBL" id="RPA82058.1"/>
    </source>
</evidence>
<organism evidence="3 4">
    <name type="scientific">Ascobolus immersus RN42</name>
    <dbReference type="NCBI Taxonomy" id="1160509"/>
    <lineage>
        <taxon>Eukaryota</taxon>
        <taxon>Fungi</taxon>
        <taxon>Dikarya</taxon>
        <taxon>Ascomycota</taxon>
        <taxon>Pezizomycotina</taxon>
        <taxon>Pezizomycetes</taxon>
        <taxon>Pezizales</taxon>
        <taxon>Ascobolaceae</taxon>
        <taxon>Ascobolus</taxon>
    </lineage>
</organism>
<dbReference type="AlphaFoldDB" id="A0A3N4IBM7"/>
<dbReference type="Proteomes" id="UP000275078">
    <property type="component" value="Unassembled WGS sequence"/>
</dbReference>
<gene>
    <name evidence="3" type="ORF">BJ508DRAFT_414322</name>
</gene>
<keyword evidence="2" id="KW-1133">Transmembrane helix</keyword>
<evidence type="ECO:0000313" key="4">
    <source>
        <dbReference type="Proteomes" id="UP000275078"/>
    </source>
</evidence>
<feature type="transmembrane region" description="Helical" evidence="2">
    <location>
        <begin position="230"/>
        <end position="251"/>
    </location>
</feature>
<proteinExistence type="predicted"/>
<keyword evidence="2" id="KW-0472">Membrane</keyword>
<accession>A0A3N4IBM7</accession>
<feature type="transmembrane region" description="Helical" evidence="2">
    <location>
        <begin position="713"/>
        <end position="735"/>
    </location>
</feature>
<sequence>MPPSTTNSSDARLGRPDYMRNGGFASSSGSSTTLLGTRTPCPGSEPSKNITTSSTLAVDSSPSYVNPLQGTTGYPLDRFLFRACIGVAAPITVTAFYICICGFYLFHEGANSENPTNVNHKYGSSVFYVWFAVAAVGMNLSRYGLQGAEASLLMHEKLAPKNALELLMHCDISWAGPGGWWRTARNVIQRSQEELRRRFSKIWGSVLAVLGLRTRIKEEKGRETIEMPSLLWWALMLISMLAFIALPLSGLTMELGDGYQLSDRNPVVSGRDYWTFNQRLAKNNIDSCHSAWTDAATTRLPGIGIVYTSHTSDKRRKDYPFLVDIPSSFPKDDGVPDIFLTAQGETPIKTMENKKSWGLRIRYNCTTVSSRSELPILARYIKNENKTALQRLLLAHPNNEKGIRLDVPGTDQDGSKVLVNSYWRPAGRRFKSMFSQLAISDFEGFGIQNETKQYRYYTHSTGPYQFQEYNKEHTMEFLLYQFHGNLSSSHPKLFENYMQTKIDDLDGEYVISRSLENNTQEMAMTAIGVRCSSSSEVGLASLDIFTSSFRNFERSDTARFQFYEKGRDGYDVGAIPFSFGPAAVLLSAGNNMISSIISSTHSGLQDFQAKETERDPVPELAPLLPFSSTLLRRSFLSLYANYAKVLMYHSGLDVEEDRAAALYPGGEVPTSETRKLYVLPPDASRLDSMYFHSFKNLNVTGSISTTVMKKGPIGFGGIIAIMVLFILWMLGSLVLSRFGFKRRWAEILDGFSMLRFGADFSNEIHAGKAEFHKTSGYESCNALQKMPGLVGDSADAEWSPGHISLIQRNAWRAIPKGRKFA</sequence>
<evidence type="ECO:0000256" key="2">
    <source>
        <dbReference type="SAM" id="Phobius"/>
    </source>
</evidence>
<feature type="transmembrane region" description="Helical" evidence="2">
    <location>
        <begin position="79"/>
        <end position="106"/>
    </location>
</feature>
<dbReference type="OrthoDB" id="5287717at2759"/>
<name>A0A3N4IBM7_ASCIM</name>